<comment type="caution">
    <text evidence="1">The sequence shown here is derived from an EMBL/GenBank/DDBJ whole genome shotgun (WGS) entry which is preliminary data.</text>
</comment>
<keyword evidence="2" id="KW-1185">Reference proteome</keyword>
<organism evidence="1 2">
    <name type="scientific">Arenicella chitinivorans</name>
    <dbReference type="NCBI Taxonomy" id="1329800"/>
    <lineage>
        <taxon>Bacteria</taxon>
        <taxon>Pseudomonadati</taxon>
        <taxon>Pseudomonadota</taxon>
        <taxon>Gammaproteobacteria</taxon>
        <taxon>Arenicellales</taxon>
        <taxon>Arenicellaceae</taxon>
        <taxon>Arenicella</taxon>
    </lineage>
</organism>
<evidence type="ECO:0000313" key="1">
    <source>
        <dbReference type="EMBL" id="GHA03398.1"/>
    </source>
</evidence>
<gene>
    <name evidence="1" type="ORF">GCM10008090_10570</name>
</gene>
<evidence type="ECO:0000313" key="2">
    <source>
        <dbReference type="Proteomes" id="UP000614811"/>
    </source>
</evidence>
<dbReference type="EMBL" id="BMXA01000002">
    <property type="protein sequence ID" value="GHA03398.1"/>
    <property type="molecule type" value="Genomic_DNA"/>
</dbReference>
<accession>A0A918RMU1</accession>
<dbReference type="Proteomes" id="UP000614811">
    <property type="component" value="Unassembled WGS sequence"/>
</dbReference>
<proteinExistence type="predicted"/>
<protein>
    <submittedName>
        <fullName evidence="1">Uncharacterized protein</fullName>
    </submittedName>
</protein>
<dbReference type="AlphaFoldDB" id="A0A918RMU1"/>
<reference evidence="1" key="2">
    <citation type="submission" date="2020-09" db="EMBL/GenBank/DDBJ databases">
        <authorList>
            <person name="Sun Q."/>
            <person name="Kim S."/>
        </authorList>
    </citation>
    <scope>NUCLEOTIDE SEQUENCE</scope>
    <source>
        <strain evidence="1">KCTC 12711</strain>
    </source>
</reference>
<reference evidence="1" key="1">
    <citation type="journal article" date="2014" name="Int. J. Syst. Evol. Microbiol.">
        <title>Complete genome sequence of Corynebacterium casei LMG S-19264T (=DSM 44701T), isolated from a smear-ripened cheese.</title>
        <authorList>
            <consortium name="US DOE Joint Genome Institute (JGI-PGF)"/>
            <person name="Walter F."/>
            <person name="Albersmeier A."/>
            <person name="Kalinowski J."/>
            <person name="Ruckert C."/>
        </authorList>
    </citation>
    <scope>NUCLEOTIDE SEQUENCE</scope>
    <source>
        <strain evidence="1">KCTC 12711</strain>
    </source>
</reference>
<sequence>MNEIEAIEFLLDKLKATKADSEFFGCALTVVSCLGEPKYNSEAAFKEAEWLVIVLFRHCERSAATLNISANTYTRIYLKTCLVRLYLGAILTFNISYFHNRHGIRSGCTHGLLLYIYIYIEIQFI</sequence>
<name>A0A918RMU1_9GAMM</name>